<gene>
    <name evidence="1" type="ORF">DK419_20305</name>
</gene>
<dbReference type="OrthoDB" id="8005593at2"/>
<protein>
    <submittedName>
        <fullName evidence="1">Uncharacterized protein</fullName>
    </submittedName>
</protein>
<dbReference type="KEGG" id="mtea:DK419_20305"/>
<reference evidence="1 2" key="1">
    <citation type="submission" date="2018-05" db="EMBL/GenBank/DDBJ databases">
        <title>Complete Genome Sequence of Methylobacterium sp. 17Sr1-28.</title>
        <authorList>
            <person name="Srinivasan S."/>
        </authorList>
    </citation>
    <scope>NUCLEOTIDE SEQUENCE [LARGE SCALE GENOMIC DNA]</scope>
    <source>
        <strain evidence="1 2">17Sr1-28</strain>
    </source>
</reference>
<evidence type="ECO:0000313" key="1">
    <source>
        <dbReference type="EMBL" id="AWN48407.1"/>
    </source>
</evidence>
<keyword evidence="2" id="KW-1185">Reference proteome</keyword>
<name>A0A2U8WQK4_9HYPH</name>
<proteinExistence type="predicted"/>
<organism evidence="1 2">
    <name type="scientific">Methylobacterium terrae</name>
    <dbReference type="NCBI Taxonomy" id="2202827"/>
    <lineage>
        <taxon>Bacteria</taxon>
        <taxon>Pseudomonadati</taxon>
        <taxon>Pseudomonadota</taxon>
        <taxon>Alphaproteobacteria</taxon>
        <taxon>Hyphomicrobiales</taxon>
        <taxon>Methylobacteriaceae</taxon>
        <taxon>Methylobacterium</taxon>
    </lineage>
</organism>
<evidence type="ECO:0000313" key="2">
    <source>
        <dbReference type="Proteomes" id="UP000245444"/>
    </source>
</evidence>
<dbReference type="Proteomes" id="UP000245444">
    <property type="component" value="Chromosome"/>
</dbReference>
<dbReference type="AlphaFoldDB" id="A0A2U8WQK4"/>
<accession>A0A2U8WQK4</accession>
<dbReference type="EMBL" id="CP029553">
    <property type="protein sequence ID" value="AWN48407.1"/>
    <property type="molecule type" value="Genomic_DNA"/>
</dbReference>
<sequence length="133" mass="13739">MGGNSRVRLILGTHRIPAGGAWLVLALLAGPAAAQRAKAPAPAGKPVPEKVVTCGALSNLRILMAETGGDPAAIRTRLADPKADHLGCTRTGRDRIEGNAERVVVGGTAYDCLKVKESSLCRWTPSGVPAEPP</sequence>